<feature type="transmembrane region" description="Helical" evidence="1">
    <location>
        <begin position="203"/>
        <end position="223"/>
    </location>
</feature>
<gene>
    <name evidence="4" type="ORF">BEI59_00140</name>
    <name evidence="3" type="ORF">BEI63_30040</name>
</gene>
<reference evidence="3 6" key="1">
    <citation type="submission" date="2016-08" db="EMBL/GenBank/DDBJ databases">
        <title>Characterization of Isolates of Eisenbergiella tayi Derived from Blood Cultures, Using Whole Genome Sequencing.</title>
        <authorList>
            <person name="Bernier A.-M."/>
            <person name="Burdz T."/>
            <person name="Wiebe D."/>
            <person name="Bernard K."/>
        </authorList>
    </citation>
    <scope>NUCLEOTIDE SEQUENCE [LARGE SCALE GENOMIC DNA]</scope>
    <source>
        <strain evidence="3 6">NML120146</strain>
    </source>
</reference>
<feature type="transmembrane region" description="Helical" evidence="1">
    <location>
        <begin position="113"/>
        <end position="132"/>
    </location>
</feature>
<name>A0A1E3UNU6_9FIRM</name>
<reference evidence="4 5" key="2">
    <citation type="submission" date="2016-08" db="EMBL/GenBank/DDBJ databases">
        <authorList>
            <person name="Seilhamer J.J."/>
        </authorList>
    </citation>
    <scope>NUCLEOTIDE SEQUENCE [LARGE SCALE GENOMIC DNA]</scope>
    <source>
        <strain evidence="4 5">NML150140-1</strain>
    </source>
</reference>
<dbReference type="Proteomes" id="UP000094271">
    <property type="component" value="Unassembled WGS sequence"/>
</dbReference>
<keyword evidence="6" id="KW-1185">Reference proteome</keyword>
<keyword evidence="1" id="KW-0812">Transmembrane</keyword>
<protein>
    <recommendedName>
        <fullName evidence="2">Acyltransferase 3 domain-containing protein</fullName>
    </recommendedName>
</protein>
<feature type="transmembrane region" description="Helical" evidence="1">
    <location>
        <begin position="177"/>
        <end position="197"/>
    </location>
</feature>
<dbReference type="OrthoDB" id="9816377at2"/>
<evidence type="ECO:0000313" key="5">
    <source>
        <dbReference type="Proteomes" id="UP000094271"/>
    </source>
</evidence>
<dbReference type="EMBL" id="MEHA01000001">
    <property type="protein sequence ID" value="ODR55621.1"/>
    <property type="molecule type" value="Genomic_DNA"/>
</dbReference>
<feature type="domain" description="Acyltransferase 3" evidence="2">
    <location>
        <begin position="36"/>
        <end position="366"/>
    </location>
</feature>
<dbReference type="AlphaFoldDB" id="A0A1E3UNU6"/>
<feature type="transmembrane region" description="Helical" evidence="1">
    <location>
        <begin position="35"/>
        <end position="55"/>
    </location>
</feature>
<feature type="transmembrane region" description="Helical" evidence="1">
    <location>
        <begin position="277"/>
        <end position="299"/>
    </location>
</feature>
<dbReference type="Proteomes" id="UP000094869">
    <property type="component" value="Unassembled WGS sequence"/>
</dbReference>
<dbReference type="RefSeq" id="WP_069408870.1">
    <property type="nucleotide sequence ID" value="NZ_JAQCZP010000007.1"/>
</dbReference>
<evidence type="ECO:0000259" key="2">
    <source>
        <dbReference type="Pfam" id="PF01757"/>
    </source>
</evidence>
<accession>A0A1E3UNU6</accession>
<evidence type="ECO:0000313" key="4">
    <source>
        <dbReference type="EMBL" id="ODR55621.1"/>
    </source>
</evidence>
<feature type="transmembrane region" description="Helical" evidence="1">
    <location>
        <begin position="306"/>
        <end position="324"/>
    </location>
</feature>
<dbReference type="Pfam" id="PF01757">
    <property type="entry name" value="Acyl_transf_3"/>
    <property type="match status" value="1"/>
</dbReference>
<feature type="transmembrane region" description="Helical" evidence="1">
    <location>
        <begin position="346"/>
        <end position="369"/>
    </location>
</feature>
<dbReference type="GO" id="GO:0016747">
    <property type="term" value="F:acyltransferase activity, transferring groups other than amino-acyl groups"/>
    <property type="evidence" value="ECO:0007669"/>
    <property type="project" value="InterPro"/>
</dbReference>
<proteinExistence type="predicted"/>
<organism evidence="4 5">
    <name type="scientific">Eisenbergiella tayi</name>
    <dbReference type="NCBI Taxonomy" id="1432052"/>
    <lineage>
        <taxon>Bacteria</taxon>
        <taxon>Bacillati</taxon>
        <taxon>Bacillota</taxon>
        <taxon>Clostridia</taxon>
        <taxon>Lachnospirales</taxon>
        <taxon>Lachnospiraceae</taxon>
        <taxon>Eisenbergiella</taxon>
    </lineage>
</organism>
<feature type="transmembrane region" description="Helical" evidence="1">
    <location>
        <begin position="138"/>
        <end position="165"/>
    </location>
</feature>
<feature type="transmembrane region" description="Helical" evidence="1">
    <location>
        <begin position="235"/>
        <end position="257"/>
    </location>
</feature>
<evidence type="ECO:0000313" key="6">
    <source>
        <dbReference type="Proteomes" id="UP000094869"/>
    </source>
</evidence>
<keyword evidence="1" id="KW-0472">Membrane</keyword>
<evidence type="ECO:0000313" key="3">
    <source>
        <dbReference type="EMBL" id="ODR44991.1"/>
    </source>
</evidence>
<dbReference type="EMBL" id="MEHD01000054">
    <property type="protein sequence ID" value="ODR44991.1"/>
    <property type="molecule type" value="Genomic_DNA"/>
</dbReference>
<comment type="caution">
    <text evidence="4">The sequence shown here is derived from an EMBL/GenBank/DDBJ whole genome shotgun (WGS) entry which is preliminary data.</text>
</comment>
<feature type="transmembrane region" description="Helical" evidence="1">
    <location>
        <begin position="75"/>
        <end position="101"/>
    </location>
</feature>
<dbReference type="InterPro" id="IPR002656">
    <property type="entry name" value="Acyl_transf_3_dom"/>
</dbReference>
<keyword evidence="1" id="KW-1133">Transmembrane helix</keyword>
<evidence type="ECO:0000256" key="1">
    <source>
        <dbReference type="SAM" id="Phobius"/>
    </source>
</evidence>
<sequence>MAPVRKDNAFQAKGRRTAEEGQAMEEQKKMGKKRIANVELLRICSMLMIVLMHLLNHGKVLETVEKGSVSYYLTWTIFGISFVSISCYILISGYFLCEASFSFVRLLRLEGQVWFYSAALFIAAAVVLRQPLDMSSLIAAVFPILSCEYWFVTMYAGMLILSPFLNKLLLGLSRKQFRLLLGFLFVLFSLWPNVFFFSPALNFGGGSGVVWFVTVYLFGAYLKRFYVPDGRTARHFLHFLAAGLLIPASRFVIELLLATPLGKIGFLQDLMWGYSLFYQYNSVLVLAAALLLFIAFLNLEIRPGGLQRLILAAAPLSFGVYLLHDNPNWRGTLWEWINPSQMADKWYLVPGVLVLAAGIFLICALLEMLRKTAAGLPGRLRRNKEGGRKQGWLERKALKLDEKLLRENEM</sequence>